<dbReference type="Proteomes" id="UP000242320">
    <property type="component" value="Unassembled WGS sequence"/>
</dbReference>
<proteinExistence type="predicted"/>
<dbReference type="EMBL" id="NCXM01000053">
    <property type="protein sequence ID" value="OSC21182.1"/>
    <property type="molecule type" value="Genomic_DNA"/>
</dbReference>
<comment type="caution">
    <text evidence="1">The sequence shown here is derived from an EMBL/GenBank/DDBJ whole genome shotgun (WGS) entry which is preliminary data.</text>
</comment>
<protein>
    <submittedName>
        <fullName evidence="1">Uncharacterized protein</fullName>
    </submittedName>
</protein>
<evidence type="ECO:0000313" key="2">
    <source>
        <dbReference type="Proteomes" id="UP000242320"/>
    </source>
</evidence>
<accession>A0A1X2KIC1</accession>
<dbReference type="AlphaFoldDB" id="A0A1X2KIC1"/>
<reference evidence="1 2" key="1">
    <citation type="submission" date="2017-04" db="EMBL/GenBank/DDBJ databases">
        <title>The new phylogeny of genus Mycobacterium.</title>
        <authorList>
            <person name="Tortoli E."/>
            <person name="Trovato A."/>
            <person name="Cirillo D.M."/>
        </authorList>
    </citation>
    <scope>NUCLEOTIDE SEQUENCE [LARGE SCALE GENOMIC DNA]</scope>
    <source>
        <strain evidence="1 2">DSM 45247</strain>
    </source>
</reference>
<keyword evidence="2" id="KW-1185">Reference proteome</keyword>
<evidence type="ECO:0000313" key="1">
    <source>
        <dbReference type="EMBL" id="OSC21182.1"/>
    </source>
</evidence>
<sequence length="139" mass="14715">MASGSLKTRAPFVFIEADANADGLAGTVMHDDHRFLRNRPCRNQSQRRCADGLPAFLETGAVSVFAAGGVRSGAAKRMGSAVCERATAMRKVDDYLMTRTALRIATTTVADAANGEIAIEFAVPSGLDRIVAEGEICPL</sequence>
<name>A0A1X2KIC1_9MYCO</name>
<organism evidence="1 2">
    <name type="scientific">Mycolicibacterium vulneris</name>
    <dbReference type="NCBI Taxonomy" id="547163"/>
    <lineage>
        <taxon>Bacteria</taxon>
        <taxon>Bacillati</taxon>
        <taxon>Actinomycetota</taxon>
        <taxon>Actinomycetes</taxon>
        <taxon>Mycobacteriales</taxon>
        <taxon>Mycobacteriaceae</taxon>
        <taxon>Mycolicibacterium</taxon>
    </lineage>
</organism>
<gene>
    <name evidence="1" type="ORF">B8W69_28605</name>
</gene>